<dbReference type="PANTHER" id="PTHR30383">
    <property type="entry name" value="THIOESTERASE 1/PROTEASE 1/LYSOPHOSPHOLIPASE L1"/>
    <property type="match status" value="1"/>
</dbReference>
<dbReference type="CDD" id="cd01834">
    <property type="entry name" value="SGNH_hydrolase_like_2"/>
    <property type="match status" value="1"/>
</dbReference>
<comment type="caution">
    <text evidence="2">The sequence shown here is derived from an EMBL/GenBank/DDBJ whole genome shotgun (WGS) entry which is preliminary data.</text>
</comment>
<dbReference type="GO" id="GO:0004622">
    <property type="term" value="F:phosphatidylcholine lysophospholipase activity"/>
    <property type="evidence" value="ECO:0007669"/>
    <property type="project" value="TreeGrafter"/>
</dbReference>
<name>A0A229UR73_9BACL</name>
<dbReference type="Pfam" id="PF13472">
    <property type="entry name" value="Lipase_GDSL_2"/>
    <property type="match status" value="1"/>
</dbReference>
<dbReference type="Gene3D" id="3.40.50.1110">
    <property type="entry name" value="SGNH hydrolase"/>
    <property type="match status" value="1"/>
</dbReference>
<evidence type="ECO:0000313" key="3">
    <source>
        <dbReference type="Proteomes" id="UP000215509"/>
    </source>
</evidence>
<dbReference type="SUPFAM" id="SSF52266">
    <property type="entry name" value="SGNH hydrolase"/>
    <property type="match status" value="1"/>
</dbReference>
<evidence type="ECO:0000313" key="2">
    <source>
        <dbReference type="EMBL" id="OXM85751.1"/>
    </source>
</evidence>
<dbReference type="RefSeq" id="WP_094015428.1">
    <property type="nucleotide sequence ID" value="NZ_NMQW01000018.1"/>
</dbReference>
<protein>
    <submittedName>
        <fullName evidence="2">GDSL family lipase</fullName>
    </submittedName>
</protein>
<feature type="domain" description="SGNH hydrolase-type esterase" evidence="1">
    <location>
        <begin position="14"/>
        <end position="197"/>
    </location>
</feature>
<dbReference type="AlphaFoldDB" id="A0A229UR73"/>
<dbReference type="PANTHER" id="PTHR30383:SF5">
    <property type="entry name" value="SGNH HYDROLASE-TYPE ESTERASE DOMAIN-CONTAINING PROTEIN"/>
    <property type="match status" value="1"/>
</dbReference>
<dbReference type="InterPro" id="IPR036514">
    <property type="entry name" value="SGNH_hydro_sf"/>
</dbReference>
<sequence>MSVIKRGDLVLFQGDSITDAGRNRDNPMDLGRGYAHMIAGLFGAAFPEKQVTFLNRGISGNRVKNLQERWEKDCLELKPTWVSIYIGINDCWRRYDRNDPTSAEQFEEGYRELLTRTRTHLGAGLILVEPFVLPVPEDRKTWREDLDPKIHIVRDLAREFNALLVPLDGLLAQASTLAPPGFWAPDGVHPTPAGHALIAKAWLKAMSVPIFA</sequence>
<dbReference type="Proteomes" id="UP000215509">
    <property type="component" value="Unassembled WGS sequence"/>
</dbReference>
<proteinExistence type="predicted"/>
<evidence type="ECO:0000259" key="1">
    <source>
        <dbReference type="Pfam" id="PF13472"/>
    </source>
</evidence>
<dbReference type="OrthoDB" id="9794725at2"/>
<organism evidence="2 3">
    <name type="scientific">Paenibacillus rigui</name>
    <dbReference type="NCBI Taxonomy" id="554312"/>
    <lineage>
        <taxon>Bacteria</taxon>
        <taxon>Bacillati</taxon>
        <taxon>Bacillota</taxon>
        <taxon>Bacilli</taxon>
        <taxon>Bacillales</taxon>
        <taxon>Paenibacillaceae</taxon>
        <taxon>Paenibacillus</taxon>
    </lineage>
</organism>
<gene>
    <name evidence="2" type="ORF">CF651_13675</name>
</gene>
<reference evidence="2 3" key="1">
    <citation type="submission" date="2017-07" db="EMBL/GenBank/DDBJ databases">
        <title>Genome sequencing and assembly of Paenibacillus rigui.</title>
        <authorList>
            <person name="Mayilraj S."/>
        </authorList>
    </citation>
    <scope>NUCLEOTIDE SEQUENCE [LARGE SCALE GENOMIC DNA]</scope>
    <source>
        <strain evidence="2 3">JCM 16352</strain>
    </source>
</reference>
<accession>A0A229UR73</accession>
<dbReference type="EMBL" id="NMQW01000018">
    <property type="protein sequence ID" value="OXM85751.1"/>
    <property type="molecule type" value="Genomic_DNA"/>
</dbReference>
<keyword evidence="3" id="KW-1185">Reference proteome</keyword>
<dbReference type="InterPro" id="IPR051532">
    <property type="entry name" value="Ester_Hydrolysis_Enzymes"/>
</dbReference>
<dbReference type="InterPro" id="IPR013830">
    <property type="entry name" value="SGNH_hydro"/>
</dbReference>